<feature type="non-terminal residue" evidence="1">
    <location>
        <position position="47"/>
    </location>
</feature>
<proteinExistence type="predicted"/>
<dbReference type="AlphaFoldDB" id="A0A382S227"/>
<sequence length="47" mass="4934">MKGKQLVAAILLCLPGVTFFNILPVYLGAATEHFGLTPDKVGFLSAA</sequence>
<protein>
    <submittedName>
        <fullName evidence="1">Uncharacterized protein</fullName>
    </submittedName>
</protein>
<name>A0A382S227_9ZZZZ</name>
<accession>A0A382S227</accession>
<reference evidence="1" key="1">
    <citation type="submission" date="2018-05" db="EMBL/GenBank/DDBJ databases">
        <authorList>
            <person name="Lanie J.A."/>
            <person name="Ng W.-L."/>
            <person name="Kazmierczak K.M."/>
            <person name="Andrzejewski T.M."/>
            <person name="Davidsen T.M."/>
            <person name="Wayne K.J."/>
            <person name="Tettelin H."/>
            <person name="Glass J.I."/>
            <person name="Rusch D."/>
            <person name="Podicherti R."/>
            <person name="Tsui H.-C.T."/>
            <person name="Winkler M.E."/>
        </authorList>
    </citation>
    <scope>NUCLEOTIDE SEQUENCE</scope>
</reference>
<dbReference type="EMBL" id="UINC01125631">
    <property type="protein sequence ID" value="SVD03592.1"/>
    <property type="molecule type" value="Genomic_DNA"/>
</dbReference>
<gene>
    <name evidence="1" type="ORF">METZ01_LOCUS356446</name>
</gene>
<organism evidence="1">
    <name type="scientific">marine metagenome</name>
    <dbReference type="NCBI Taxonomy" id="408172"/>
    <lineage>
        <taxon>unclassified sequences</taxon>
        <taxon>metagenomes</taxon>
        <taxon>ecological metagenomes</taxon>
    </lineage>
</organism>
<evidence type="ECO:0000313" key="1">
    <source>
        <dbReference type="EMBL" id="SVD03592.1"/>
    </source>
</evidence>